<evidence type="ECO:0000259" key="2">
    <source>
        <dbReference type="Pfam" id="PF24976"/>
    </source>
</evidence>
<accession>A0A0V0SLP4</accession>
<evidence type="ECO:0000313" key="4">
    <source>
        <dbReference type="Proteomes" id="UP000054630"/>
    </source>
</evidence>
<comment type="caution">
    <text evidence="3">The sequence shown here is derived from an EMBL/GenBank/DDBJ whole genome shotgun (WGS) entry which is preliminary data.</text>
</comment>
<dbReference type="STRING" id="6336.A0A0V0SLP4"/>
<dbReference type="PANTHER" id="PTHR37437:SF1">
    <property type="entry name" value="LIPOCALIN-RELATED PROTEIN"/>
    <property type="match status" value="1"/>
</dbReference>
<proteinExistence type="predicted"/>
<dbReference type="Pfam" id="PF24976">
    <property type="entry name" value="Lipocalin_10"/>
    <property type="match status" value="1"/>
</dbReference>
<evidence type="ECO:0000313" key="3">
    <source>
        <dbReference type="EMBL" id="KRX27532.1"/>
    </source>
</evidence>
<feature type="domain" description="Lipocalin" evidence="2">
    <location>
        <begin position="391"/>
        <end position="523"/>
    </location>
</feature>
<sequence>MVLTMLYRLLICILIFRISLANNHEELLMTRIRSKPVVLQYQSEVDFRKPNPSQATAPSPLVPVESIFRQAPIDSFDSHPFSGQMAKSEDSSASILQMPTEQQQSVKIEPPQFPALNTVDTRRDPKIATAPGLSSVLRESQNLFHTDGMNAFKLTGQELAAKGMPILSDFQNAFPKDLQSLKQFGSGVSQAFANQPASGKSSIDVVGLTRDVLNPMLKNIPLLKEDQNSPAAAVSSNPLSQKGLLEILKGLGKKITSVTGLDQAALPTGVAPRGPPVAGLPSLPSIFPGITSPNQKVDVMGLISAIGKKIMQKTNVTSLIKPDALQNMADNITDALVPEMPNLNLAQFMGRWFEGINSPRATEDRCIVHHCKFALHLQYTKIIIIVIVGGLTENGKTATFTALKIYREGSDFGQVRYSIGYAFRGGRQPGMLQMHTSESSDPLPFWVYKVGPVSEDSLGNRGYDYAIVSNWIRYPVAVLVRDPDVFKEKYEDEVLKWLEEKNFINGLVRAFNLVQPVNYDNCQYSESAFKIFG</sequence>
<evidence type="ECO:0000256" key="1">
    <source>
        <dbReference type="SAM" id="SignalP"/>
    </source>
</evidence>
<dbReference type="OrthoDB" id="565904at2759"/>
<dbReference type="AlphaFoldDB" id="A0A0V0SLP4"/>
<dbReference type="Proteomes" id="UP000054630">
    <property type="component" value="Unassembled WGS sequence"/>
</dbReference>
<dbReference type="PANTHER" id="PTHR37437">
    <property type="entry name" value="LIPOCALIN-RELATED PROTEIN-RELATED"/>
    <property type="match status" value="1"/>
</dbReference>
<feature type="chain" id="PRO_5006868939" description="Lipocalin domain-containing protein" evidence="1">
    <location>
        <begin position="22"/>
        <end position="533"/>
    </location>
</feature>
<name>A0A0V0SLP4_9BILA</name>
<dbReference type="SUPFAM" id="SSF50814">
    <property type="entry name" value="Lipocalins"/>
    <property type="match status" value="1"/>
</dbReference>
<keyword evidence="1" id="KW-0732">Signal</keyword>
<reference evidence="3 4" key="1">
    <citation type="submission" date="2015-01" db="EMBL/GenBank/DDBJ databases">
        <title>Evolution of Trichinella species and genotypes.</title>
        <authorList>
            <person name="Korhonen P.K."/>
            <person name="Edoardo P."/>
            <person name="Giuseppe L.R."/>
            <person name="Gasser R.B."/>
        </authorList>
    </citation>
    <scope>NUCLEOTIDE SEQUENCE [LARGE SCALE GENOMIC DNA]</scope>
    <source>
        <strain evidence="3">ISS37</strain>
    </source>
</reference>
<dbReference type="InterPro" id="IPR056868">
    <property type="entry name" value="Lipocalin_dom_nem"/>
</dbReference>
<dbReference type="Gene3D" id="2.40.128.20">
    <property type="match status" value="1"/>
</dbReference>
<protein>
    <recommendedName>
        <fullName evidence="2">Lipocalin domain-containing protein</fullName>
    </recommendedName>
</protein>
<dbReference type="InterPro" id="IPR012674">
    <property type="entry name" value="Calycin"/>
</dbReference>
<dbReference type="EMBL" id="JYDL01000003">
    <property type="protein sequence ID" value="KRX27532.1"/>
    <property type="molecule type" value="Genomic_DNA"/>
</dbReference>
<keyword evidence="4" id="KW-1185">Reference proteome</keyword>
<gene>
    <name evidence="3" type="ORF">T07_5339</name>
</gene>
<feature type="signal peptide" evidence="1">
    <location>
        <begin position="1"/>
        <end position="21"/>
    </location>
</feature>
<organism evidence="3 4">
    <name type="scientific">Trichinella nelsoni</name>
    <dbReference type="NCBI Taxonomy" id="6336"/>
    <lineage>
        <taxon>Eukaryota</taxon>
        <taxon>Metazoa</taxon>
        <taxon>Ecdysozoa</taxon>
        <taxon>Nematoda</taxon>
        <taxon>Enoplea</taxon>
        <taxon>Dorylaimia</taxon>
        <taxon>Trichinellida</taxon>
        <taxon>Trichinellidae</taxon>
        <taxon>Trichinella</taxon>
    </lineage>
</organism>